<name>A0AA37LFS7_9PEZI</name>
<dbReference type="Proteomes" id="UP001055115">
    <property type="component" value="Unassembled WGS sequence"/>
</dbReference>
<reference evidence="1 2" key="1">
    <citation type="submission" date="2022-03" db="EMBL/GenBank/DDBJ databases">
        <title>Genome data of Colletotrichum spp.</title>
        <authorList>
            <person name="Utami Y.D."/>
            <person name="Hiruma K."/>
        </authorList>
    </citation>
    <scope>NUCLEOTIDE SEQUENCE [LARGE SCALE GENOMIC DNA]</scope>
    <source>
        <strain evidence="1 2">MAFF 239500</strain>
    </source>
</reference>
<dbReference type="GeneID" id="73327612"/>
<organism evidence="1 2">
    <name type="scientific">Colletotrichum spaethianum</name>
    <dbReference type="NCBI Taxonomy" id="700344"/>
    <lineage>
        <taxon>Eukaryota</taxon>
        <taxon>Fungi</taxon>
        <taxon>Dikarya</taxon>
        <taxon>Ascomycota</taxon>
        <taxon>Pezizomycotina</taxon>
        <taxon>Sordariomycetes</taxon>
        <taxon>Hypocreomycetidae</taxon>
        <taxon>Glomerellales</taxon>
        <taxon>Glomerellaceae</taxon>
        <taxon>Colletotrichum</taxon>
        <taxon>Colletotrichum spaethianum species complex</taxon>
    </lineage>
</organism>
<comment type="caution">
    <text evidence="1">The sequence shown here is derived from an EMBL/GenBank/DDBJ whole genome shotgun (WGS) entry which is preliminary data.</text>
</comment>
<keyword evidence="2" id="KW-1185">Reference proteome</keyword>
<evidence type="ECO:0000313" key="2">
    <source>
        <dbReference type="Proteomes" id="UP001055115"/>
    </source>
</evidence>
<dbReference type="EMBL" id="BQXU01000016">
    <property type="protein sequence ID" value="GKT46629.1"/>
    <property type="molecule type" value="Genomic_DNA"/>
</dbReference>
<dbReference type="RefSeq" id="XP_049128979.1">
    <property type="nucleotide sequence ID" value="XM_049273022.1"/>
</dbReference>
<proteinExistence type="predicted"/>
<evidence type="ECO:0000313" key="1">
    <source>
        <dbReference type="EMBL" id="GKT46629.1"/>
    </source>
</evidence>
<protein>
    <submittedName>
        <fullName evidence="1">Uncharacterized protein</fullName>
    </submittedName>
</protein>
<dbReference type="AlphaFoldDB" id="A0AA37LFS7"/>
<accession>A0AA37LFS7</accession>
<sequence length="144" mass="16317">MDLNGWMLAPNLNCQRDEYSPAGIWKQNRGAGQLLKDVCSTAQHKMSPEQGKHLFKAVRNCKRVDSKYIVTRTATTRVMRMRFVNMPNLADDGIPDNPCFPKTLLDDPGFALMTNDPCYNTQPASKRNTRLYRNASAANILLLR</sequence>
<gene>
    <name evidence="1" type="ORF">ColSpa_06810</name>
</gene>